<sequence length="59" mass="7140">MISIRKQGIKKYIKEVTRFHNLRGFRVSEFHSHMQIKAQHNLEKDIQKTIKYSKKQILS</sequence>
<proteinExistence type="predicted"/>
<protein>
    <submittedName>
        <fullName evidence="1">Uncharacterized protein</fullName>
    </submittedName>
</protein>
<name>A0A8S1UK37_9CILI</name>
<organism evidence="1 2">
    <name type="scientific">Paramecium pentaurelia</name>
    <dbReference type="NCBI Taxonomy" id="43138"/>
    <lineage>
        <taxon>Eukaryota</taxon>
        <taxon>Sar</taxon>
        <taxon>Alveolata</taxon>
        <taxon>Ciliophora</taxon>
        <taxon>Intramacronucleata</taxon>
        <taxon>Oligohymenophorea</taxon>
        <taxon>Peniculida</taxon>
        <taxon>Parameciidae</taxon>
        <taxon>Paramecium</taxon>
    </lineage>
</organism>
<dbReference type="AlphaFoldDB" id="A0A8S1UK37"/>
<evidence type="ECO:0000313" key="1">
    <source>
        <dbReference type="EMBL" id="CAD8165448.1"/>
    </source>
</evidence>
<reference evidence="1" key="1">
    <citation type="submission" date="2021-01" db="EMBL/GenBank/DDBJ databases">
        <authorList>
            <consortium name="Genoscope - CEA"/>
            <person name="William W."/>
        </authorList>
    </citation>
    <scope>NUCLEOTIDE SEQUENCE</scope>
</reference>
<gene>
    <name evidence="1" type="ORF">PPENT_87.1.T0420218</name>
</gene>
<keyword evidence="2" id="KW-1185">Reference proteome</keyword>
<evidence type="ECO:0000313" key="2">
    <source>
        <dbReference type="Proteomes" id="UP000689195"/>
    </source>
</evidence>
<dbReference type="EMBL" id="CAJJDO010000042">
    <property type="protein sequence ID" value="CAD8165448.1"/>
    <property type="molecule type" value="Genomic_DNA"/>
</dbReference>
<dbReference type="Proteomes" id="UP000689195">
    <property type="component" value="Unassembled WGS sequence"/>
</dbReference>
<accession>A0A8S1UK37</accession>
<comment type="caution">
    <text evidence="1">The sequence shown here is derived from an EMBL/GenBank/DDBJ whole genome shotgun (WGS) entry which is preliminary data.</text>
</comment>